<comment type="caution">
    <text evidence="1">The sequence shown here is derived from an EMBL/GenBank/DDBJ whole genome shotgun (WGS) entry which is preliminary data.</text>
</comment>
<reference evidence="1" key="1">
    <citation type="submission" date="2023-07" db="EMBL/GenBank/DDBJ databases">
        <title>Black Yeasts Isolated from many extreme environments.</title>
        <authorList>
            <person name="Coleine C."/>
            <person name="Stajich J.E."/>
            <person name="Selbmann L."/>
        </authorList>
    </citation>
    <scope>NUCLEOTIDE SEQUENCE</scope>
    <source>
        <strain evidence="1">CCFEE 5485</strain>
    </source>
</reference>
<sequence>MPSSQSRSTHLERHLNRLYREASFRFYTAFQPQVNTFLVPHWCQVLDNSPAALASLAEQYWKPQFNGSYHVGKEEFEDEVRQWKQWTAKVRTEKPNQNAWDAAECLFDVGRCLACVGRESEGAEWGCLAEELRGYASYSTLPSGRTIEARYNEMRRYLLKANQRWLYLLPDSRPAHGLSCLDPLEHYRECYSTYKRISSVIVDYVGYV</sequence>
<dbReference type="Proteomes" id="UP001274830">
    <property type="component" value="Unassembled WGS sequence"/>
</dbReference>
<accession>A0AAE0WWM2</accession>
<evidence type="ECO:0000313" key="1">
    <source>
        <dbReference type="EMBL" id="KAK3679740.1"/>
    </source>
</evidence>
<name>A0AAE0WWM2_9PEZI</name>
<organism evidence="1 2">
    <name type="scientific">Recurvomyces mirabilis</name>
    <dbReference type="NCBI Taxonomy" id="574656"/>
    <lineage>
        <taxon>Eukaryota</taxon>
        <taxon>Fungi</taxon>
        <taxon>Dikarya</taxon>
        <taxon>Ascomycota</taxon>
        <taxon>Pezizomycotina</taxon>
        <taxon>Dothideomycetes</taxon>
        <taxon>Dothideomycetidae</taxon>
        <taxon>Mycosphaerellales</taxon>
        <taxon>Teratosphaeriaceae</taxon>
        <taxon>Recurvomyces</taxon>
    </lineage>
</organism>
<dbReference type="AlphaFoldDB" id="A0AAE0WWM2"/>
<dbReference type="EMBL" id="JAUTXT010000001">
    <property type="protein sequence ID" value="KAK3679740.1"/>
    <property type="molecule type" value="Genomic_DNA"/>
</dbReference>
<protein>
    <submittedName>
        <fullName evidence="1">Uncharacterized protein</fullName>
    </submittedName>
</protein>
<proteinExistence type="predicted"/>
<evidence type="ECO:0000313" key="2">
    <source>
        <dbReference type="Proteomes" id="UP001274830"/>
    </source>
</evidence>
<gene>
    <name evidence="1" type="ORF">LTR78_000116</name>
</gene>
<keyword evidence="2" id="KW-1185">Reference proteome</keyword>